<accession>A0AAN9MHV6</accession>
<dbReference type="AlphaFoldDB" id="A0AAN9MHV6"/>
<protein>
    <submittedName>
        <fullName evidence="1">Uncharacterized protein</fullName>
    </submittedName>
</protein>
<comment type="caution">
    <text evidence="1">The sequence shown here is derived from an EMBL/GenBank/DDBJ whole genome shotgun (WGS) entry which is preliminary data.</text>
</comment>
<dbReference type="EMBL" id="JAYMYR010000007">
    <property type="protein sequence ID" value="KAK7354732.1"/>
    <property type="molecule type" value="Genomic_DNA"/>
</dbReference>
<reference evidence="1 2" key="1">
    <citation type="submission" date="2024-01" db="EMBL/GenBank/DDBJ databases">
        <title>The genomes of 5 underutilized Papilionoideae crops provide insights into root nodulation and disease resistanc.</title>
        <authorList>
            <person name="Jiang F."/>
        </authorList>
    </citation>
    <scope>NUCLEOTIDE SEQUENCE [LARGE SCALE GENOMIC DNA]</scope>
    <source>
        <strain evidence="1">JINMINGXINNONG_FW02</strain>
        <tissue evidence="1">Leaves</tissue>
    </source>
</reference>
<evidence type="ECO:0000313" key="2">
    <source>
        <dbReference type="Proteomes" id="UP001374584"/>
    </source>
</evidence>
<gene>
    <name evidence="1" type="ORF">VNO80_20200</name>
</gene>
<evidence type="ECO:0000313" key="1">
    <source>
        <dbReference type="EMBL" id="KAK7354732.1"/>
    </source>
</evidence>
<keyword evidence="2" id="KW-1185">Reference proteome</keyword>
<name>A0AAN9MHV6_PHACN</name>
<proteinExistence type="predicted"/>
<organism evidence="1 2">
    <name type="scientific">Phaseolus coccineus</name>
    <name type="common">Scarlet runner bean</name>
    <name type="synonym">Phaseolus multiflorus</name>
    <dbReference type="NCBI Taxonomy" id="3886"/>
    <lineage>
        <taxon>Eukaryota</taxon>
        <taxon>Viridiplantae</taxon>
        <taxon>Streptophyta</taxon>
        <taxon>Embryophyta</taxon>
        <taxon>Tracheophyta</taxon>
        <taxon>Spermatophyta</taxon>
        <taxon>Magnoliopsida</taxon>
        <taxon>eudicotyledons</taxon>
        <taxon>Gunneridae</taxon>
        <taxon>Pentapetalae</taxon>
        <taxon>rosids</taxon>
        <taxon>fabids</taxon>
        <taxon>Fabales</taxon>
        <taxon>Fabaceae</taxon>
        <taxon>Papilionoideae</taxon>
        <taxon>50 kb inversion clade</taxon>
        <taxon>NPAAA clade</taxon>
        <taxon>indigoferoid/millettioid clade</taxon>
        <taxon>Phaseoleae</taxon>
        <taxon>Phaseolus</taxon>
    </lineage>
</organism>
<dbReference type="Proteomes" id="UP001374584">
    <property type="component" value="Unassembled WGS sequence"/>
</dbReference>
<sequence>MYTDDHCWIDTLDKLCALYQWLIDIRNRRSISLLLIIRFLLVKRWNVIRVHTLQMHYTNRLLKFILVLMRKSVDNCQSIDQVVVMVMEDLQQINDCMALIHLFAWCRQRGLESEVVLAFLFVSVIFGQHQCFLQLVDLAIAVTKTDRELYFICIMSLSIHLNRIEDLEQIALIINMGVLSAFPQVLDWIQ</sequence>